<evidence type="ECO:0000256" key="7">
    <source>
        <dbReference type="ARBA" id="ARBA00023329"/>
    </source>
</evidence>
<evidence type="ECO:0000313" key="8">
    <source>
        <dbReference type="EMBL" id="CAI9260887.1"/>
    </source>
</evidence>
<accession>A0AA35VDP4</accession>
<dbReference type="GO" id="GO:0032050">
    <property type="term" value="F:clathrin heavy chain binding"/>
    <property type="evidence" value="ECO:0007669"/>
    <property type="project" value="TreeGrafter"/>
</dbReference>
<dbReference type="GO" id="GO:0072583">
    <property type="term" value="P:clathrin-dependent endocytosis"/>
    <property type="evidence" value="ECO:0007669"/>
    <property type="project" value="TreeGrafter"/>
</dbReference>
<dbReference type="AlphaFoldDB" id="A0AA35VDP4"/>
<evidence type="ECO:0000313" key="9">
    <source>
        <dbReference type="Proteomes" id="UP001177003"/>
    </source>
</evidence>
<proteinExistence type="inferred from homology"/>
<comment type="subcellular location">
    <subcellularLocation>
        <location evidence="2">Cytoplasmic vesicle membrane</location>
        <topology evidence="2">Peripheral membrane protein</topology>
        <orientation evidence="2">Cytoplasmic side</orientation>
    </subcellularLocation>
    <subcellularLocation>
        <location evidence="3">Membrane</location>
        <location evidence="3">Coated pit</location>
        <topology evidence="3">Peripheral membrane protein</topology>
        <orientation evidence="3">Cytoplasmic side</orientation>
    </subcellularLocation>
</comment>
<keyword evidence="7" id="KW-0968">Cytoplasmic vesicle</keyword>
<comment type="function">
    <text evidence="1">Clathrin is the major protein of the polyhedral coat of coated pits and vesicles.</text>
</comment>
<sequence>MSSSFDDLVADPVHLSDDGFVVEDSPILVTEEEQILFPLSEMQPEEGFALIEWRRENALHLEEKEKIEKELLNQIIDEVDDYKIKFHNR</sequence>
<dbReference type="GO" id="GO:0030130">
    <property type="term" value="C:clathrin coat of trans-Golgi network vesicle"/>
    <property type="evidence" value="ECO:0007669"/>
    <property type="project" value="InterPro"/>
</dbReference>
<gene>
    <name evidence="8" type="ORF">LSALG_LOCUS1708</name>
</gene>
<name>A0AA35VDP4_LACSI</name>
<dbReference type="EMBL" id="OX465086">
    <property type="protein sequence ID" value="CAI9260887.1"/>
    <property type="molecule type" value="Genomic_DNA"/>
</dbReference>
<dbReference type="PANTHER" id="PTHR10639">
    <property type="entry name" value="CLATHRIN LIGHT CHAIN"/>
    <property type="match status" value="1"/>
</dbReference>
<dbReference type="GO" id="GO:0006886">
    <property type="term" value="P:intracellular protein transport"/>
    <property type="evidence" value="ECO:0007669"/>
    <property type="project" value="InterPro"/>
</dbReference>
<evidence type="ECO:0000256" key="5">
    <source>
        <dbReference type="ARBA" id="ARBA00023136"/>
    </source>
</evidence>
<evidence type="ECO:0000256" key="3">
    <source>
        <dbReference type="ARBA" id="ARBA00004277"/>
    </source>
</evidence>
<keyword evidence="5" id="KW-0472">Membrane</keyword>
<comment type="similarity">
    <text evidence="4">Belongs to the clathrin light chain family.</text>
</comment>
<protein>
    <submittedName>
        <fullName evidence="8">Uncharacterized protein</fullName>
    </submittedName>
</protein>
<keyword evidence="9" id="KW-1185">Reference proteome</keyword>
<dbReference type="GO" id="GO:0030132">
    <property type="term" value="C:clathrin coat of coated pit"/>
    <property type="evidence" value="ECO:0007669"/>
    <property type="project" value="InterPro"/>
</dbReference>
<dbReference type="GO" id="GO:0005198">
    <property type="term" value="F:structural molecule activity"/>
    <property type="evidence" value="ECO:0007669"/>
    <property type="project" value="InterPro"/>
</dbReference>
<evidence type="ECO:0000256" key="4">
    <source>
        <dbReference type="ARBA" id="ARBA00005263"/>
    </source>
</evidence>
<dbReference type="Proteomes" id="UP001177003">
    <property type="component" value="Chromosome 0"/>
</dbReference>
<keyword evidence="6" id="KW-0168">Coated pit</keyword>
<reference evidence="8" key="1">
    <citation type="submission" date="2023-04" db="EMBL/GenBank/DDBJ databases">
        <authorList>
            <person name="Vijverberg K."/>
            <person name="Xiong W."/>
            <person name="Schranz E."/>
        </authorList>
    </citation>
    <scope>NUCLEOTIDE SEQUENCE</scope>
</reference>
<dbReference type="PANTHER" id="PTHR10639:SF24">
    <property type="entry name" value="CLATHRIN LIGHT CHAIN 3"/>
    <property type="match status" value="1"/>
</dbReference>
<evidence type="ECO:0000256" key="6">
    <source>
        <dbReference type="ARBA" id="ARBA00023176"/>
    </source>
</evidence>
<evidence type="ECO:0000256" key="2">
    <source>
        <dbReference type="ARBA" id="ARBA00004180"/>
    </source>
</evidence>
<evidence type="ECO:0000256" key="1">
    <source>
        <dbReference type="ARBA" id="ARBA00003913"/>
    </source>
</evidence>
<organism evidence="8 9">
    <name type="scientific">Lactuca saligna</name>
    <name type="common">Willowleaf lettuce</name>
    <dbReference type="NCBI Taxonomy" id="75948"/>
    <lineage>
        <taxon>Eukaryota</taxon>
        <taxon>Viridiplantae</taxon>
        <taxon>Streptophyta</taxon>
        <taxon>Embryophyta</taxon>
        <taxon>Tracheophyta</taxon>
        <taxon>Spermatophyta</taxon>
        <taxon>Magnoliopsida</taxon>
        <taxon>eudicotyledons</taxon>
        <taxon>Gunneridae</taxon>
        <taxon>Pentapetalae</taxon>
        <taxon>asterids</taxon>
        <taxon>campanulids</taxon>
        <taxon>Asterales</taxon>
        <taxon>Asteraceae</taxon>
        <taxon>Cichorioideae</taxon>
        <taxon>Cichorieae</taxon>
        <taxon>Lactucinae</taxon>
        <taxon>Lactuca</taxon>
    </lineage>
</organism>
<dbReference type="InterPro" id="IPR000996">
    <property type="entry name" value="Clathrin_L-chain"/>
</dbReference>